<dbReference type="EMBL" id="JACCHL010000001">
    <property type="protein sequence ID" value="NYH50473.1"/>
    <property type="molecule type" value="Genomic_DNA"/>
</dbReference>
<evidence type="ECO:0000313" key="4">
    <source>
        <dbReference type="Proteomes" id="UP000584931"/>
    </source>
</evidence>
<evidence type="ECO:0000256" key="2">
    <source>
        <dbReference type="SAM" id="SignalP"/>
    </source>
</evidence>
<dbReference type="AlphaFoldDB" id="A0A7Y9X9F2"/>
<dbReference type="Proteomes" id="UP000584931">
    <property type="component" value="Unassembled WGS sequence"/>
</dbReference>
<reference evidence="3 4" key="1">
    <citation type="submission" date="2020-07" db="EMBL/GenBank/DDBJ databases">
        <title>Sequencing the genomes of 1000 actinobacteria strains.</title>
        <authorList>
            <person name="Klenk H.-P."/>
        </authorList>
    </citation>
    <scope>NUCLEOTIDE SEQUENCE [LARGE SCALE GENOMIC DNA]</scope>
    <source>
        <strain evidence="3 4">DSM 45278</strain>
    </source>
</reference>
<accession>A0A7Y9X9F2</accession>
<sequence>MTPIRPTVAAALALLLATGYGLAQETAPTSVGKRSERALAPTDHAGPPPWDPGSGDELRPAFPGTGAPVPEPSGGLLAGSAHRRAGEGSAPEKSAPEETVAAYVAALARTGEPERMREGLELTAEDSTAHTYLTHRAAVARARADGEARARKTEVERTGDGYELCPAPGLDSAPACVTYSGFTARDGLLTGLLVNGRDPGHGLLDPEGVEAESEGVRATLLTAYQSVTDKSLVVTAEFTTDDSVSLDLPHAAYTHGRDRGERAEEAVGRYALDAGESTHAAFSFPGATPGGTLEVGGCLQECSALVDIALPVG</sequence>
<dbReference type="RefSeq" id="WP_179808815.1">
    <property type="nucleotide sequence ID" value="NZ_JACCHL010000001.1"/>
</dbReference>
<name>A0A7Y9X9F2_9ACTN</name>
<keyword evidence="2" id="KW-0732">Signal</keyword>
<feature type="region of interest" description="Disordered" evidence="1">
    <location>
        <begin position="25"/>
        <end position="98"/>
    </location>
</feature>
<evidence type="ECO:0000256" key="1">
    <source>
        <dbReference type="SAM" id="MobiDB-lite"/>
    </source>
</evidence>
<organism evidence="3 4">
    <name type="scientific">Nocardiopsis sinuspersici</name>
    <dbReference type="NCBI Taxonomy" id="501010"/>
    <lineage>
        <taxon>Bacteria</taxon>
        <taxon>Bacillati</taxon>
        <taxon>Actinomycetota</taxon>
        <taxon>Actinomycetes</taxon>
        <taxon>Streptosporangiales</taxon>
        <taxon>Nocardiopsidaceae</taxon>
        <taxon>Nocardiopsis</taxon>
    </lineage>
</organism>
<protein>
    <submittedName>
        <fullName evidence="3">Uncharacterized protein</fullName>
    </submittedName>
</protein>
<comment type="caution">
    <text evidence="3">The sequence shown here is derived from an EMBL/GenBank/DDBJ whole genome shotgun (WGS) entry which is preliminary data.</text>
</comment>
<feature type="signal peptide" evidence="2">
    <location>
        <begin position="1"/>
        <end position="23"/>
    </location>
</feature>
<evidence type="ECO:0000313" key="3">
    <source>
        <dbReference type="EMBL" id="NYH50473.1"/>
    </source>
</evidence>
<gene>
    <name evidence="3" type="ORF">HNR06_000062</name>
</gene>
<feature type="chain" id="PRO_5031442462" evidence="2">
    <location>
        <begin position="24"/>
        <end position="313"/>
    </location>
</feature>
<proteinExistence type="predicted"/>